<keyword evidence="2" id="KW-0547">Nucleotide-binding</keyword>
<evidence type="ECO:0000256" key="1">
    <source>
        <dbReference type="ARBA" id="ARBA00022737"/>
    </source>
</evidence>
<evidence type="ECO:0000256" key="2">
    <source>
        <dbReference type="ARBA" id="ARBA00022741"/>
    </source>
</evidence>
<dbReference type="RefSeq" id="WP_066664888.1">
    <property type="nucleotide sequence ID" value="NZ_FOEC01000020.1"/>
</dbReference>
<evidence type="ECO:0000259" key="5">
    <source>
        <dbReference type="PROSITE" id="PS50893"/>
    </source>
</evidence>
<dbReference type="AlphaFoldDB" id="A0A172S0H0"/>
<evidence type="ECO:0000256" key="3">
    <source>
        <dbReference type="ARBA" id="ARBA00022840"/>
    </source>
</evidence>
<accession>A0A172S0H0</accession>
<dbReference type="PROSITE" id="PS00211">
    <property type="entry name" value="ABC_TRANSPORTER_1"/>
    <property type="match status" value="2"/>
</dbReference>
<dbReference type="PANTHER" id="PTHR19211:SF14">
    <property type="entry name" value="ATP-BINDING CASSETTE SUB-FAMILY F MEMBER 1"/>
    <property type="match status" value="1"/>
</dbReference>
<dbReference type="KEGG" id="ddt:AAY81_03505"/>
<dbReference type="STRING" id="79604.AAY81_03505"/>
<evidence type="ECO:0000256" key="4">
    <source>
        <dbReference type="SAM" id="MobiDB-lite"/>
    </source>
</evidence>
<dbReference type="InterPro" id="IPR003439">
    <property type="entry name" value="ABC_transporter-like_ATP-bd"/>
</dbReference>
<name>A0A172S0H0_9ACTN</name>
<keyword evidence="7" id="KW-1185">Reference proteome</keyword>
<dbReference type="GO" id="GO:0005524">
    <property type="term" value="F:ATP binding"/>
    <property type="evidence" value="ECO:0007669"/>
    <property type="project" value="UniProtKB-KW"/>
</dbReference>
<dbReference type="PATRIC" id="fig|79604.3.peg.714"/>
<gene>
    <name evidence="6" type="ORF">SAMN02910314_01945</name>
</gene>
<dbReference type="Proteomes" id="UP000182975">
    <property type="component" value="Unassembled WGS sequence"/>
</dbReference>
<dbReference type="InterPro" id="IPR017871">
    <property type="entry name" value="ABC_transporter-like_CS"/>
</dbReference>
<dbReference type="GO" id="GO:0016887">
    <property type="term" value="F:ATP hydrolysis activity"/>
    <property type="evidence" value="ECO:0007669"/>
    <property type="project" value="InterPro"/>
</dbReference>
<organism evidence="6 7">
    <name type="scientific">Denitrobacterium detoxificans</name>
    <dbReference type="NCBI Taxonomy" id="79604"/>
    <lineage>
        <taxon>Bacteria</taxon>
        <taxon>Bacillati</taxon>
        <taxon>Actinomycetota</taxon>
        <taxon>Coriobacteriia</taxon>
        <taxon>Eggerthellales</taxon>
        <taxon>Eggerthellaceae</taxon>
        <taxon>Denitrobacterium</taxon>
    </lineage>
</organism>
<protein>
    <submittedName>
        <fullName evidence="6">ATPase components of ABC transporters with duplicated ATPase domains</fullName>
    </submittedName>
</protein>
<proteinExistence type="predicted"/>
<dbReference type="Pfam" id="PF00005">
    <property type="entry name" value="ABC_tran"/>
    <property type="match status" value="2"/>
</dbReference>
<dbReference type="Gene3D" id="3.40.50.300">
    <property type="entry name" value="P-loop containing nucleotide triphosphate hydrolases"/>
    <property type="match status" value="2"/>
</dbReference>
<feature type="region of interest" description="Disordered" evidence="4">
    <location>
        <begin position="226"/>
        <end position="247"/>
    </location>
</feature>
<dbReference type="PANTHER" id="PTHR19211">
    <property type="entry name" value="ATP-BINDING TRANSPORT PROTEIN-RELATED"/>
    <property type="match status" value="1"/>
</dbReference>
<keyword evidence="1" id="KW-0677">Repeat</keyword>
<dbReference type="SUPFAM" id="SSF52540">
    <property type="entry name" value="P-loop containing nucleoside triphosphate hydrolases"/>
    <property type="match status" value="2"/>
</dbReference>
<dbReference type="InterPro" id="IPR027417">
    <property type="entry name" value="P-loop_NTPase"/>
</dbReference>
<evidence type="ECO:0000313" key="7">
    <source>
        <dbReference type="Proteomes" id="UP000182975"/>
    </source>
</evidence>
<dbReference type="OrthoDB" id="3239744at2"/>
<evidence type="ECO:0000313" key="6">
    <source>
        <dbReference type="EMBL" id="SEP02256.1"/>
    </source>
</evidence>
<reference evidence="7" key="1">
    <citation type="submission" date="2016-10" db="EMBL/GenBank/DDBJ databases">
        <authorList>
            <person name="Varghese N."/>
        </authorList>
    </citation>
    <scope>NUCLEOTIDE SEQUENCE [LARGE SCALE GENOMIC DNA]</scope>
    <source>
        <strain evidence="7">DSM 21843</strain>
    </source>
</reference>
<keyword evidence="3" id="KW-0067">ATP-binding</keyword>
<dbReference type="InterPro" id="IPR050611">
    <property type="entry name" value="ABCF"/>
</dbReference>
<dbReference type="InterPro" id="IPR003593">
    <property type="entry name" value="AAA+_ATPase"/>
</dbReference>
<sequence length="495" mass="53212">MQLNLSNIEYTYPTAADPALRGVSATFPQGWTGIVGDNGGGKTTLTLVACGILRPDSGSVSPSLLSLYCPQDATEPPQNLEDFALAYDGHATRLRRDLGIEDDWPWRYGTLSGGQQKRLQVACALWAAPDVLAVDEPTNHVDASTRHAISSALARFGGIGLLVSHDRELLDALCTQCLFVAGGIATMRPGGYTQAEGQASLERASAVHAREVARREKARIEREAIRRREEASRSAGKRSLKGVGKHDSDARCKKRIAVVSGQDGKAGRLSSRMEAKLATAEARLAATHVEKRYDADVWLDAAPSRRRVLLRMEPQTLALGDATLSVPALHIGNTDHIGLVGDNGTGKTTLIKQVVGRLPDGTRTLYIPQEPSEADKRAALATLSDLPDVRRGRALSIVAQLNSEPERILEGDTISPGEMRKLMLALGILDRPELIVMDEPTNHLDLGSTVALERMLAAYPAALLLVSHDAKLVAAATGITWRISGAGDEFCLLVR</sequence>
<feature type="domain" description="ABC transporter" evidence="5">
    <location>
        <begin position="3"/>
        <end position="207"/>
    </location>
</feature>
<dbReference type="SMART" id="SM00382">
    <property type="entry name" value="AAA"/>
    <property type="match status" value="2"/>
</dbReference>
<dbReference type="PROSITE" id="PS50893">
    <property type="entry name" value="ABC_TRANSPORTER_2"/>
    <property type="match status" value="1"/>
</dbReference>
<dbReference type="EMBL" id="FOEC01000020">
    <property type="protein sequence ID" value="SEP02256.1"/>
    <property type="molecule type" value="Genomic_DNA"/>
</dbReference>